<feature type="domain" description="PAS" evidence="3">
    <location>
        <begin position="245"/>
        <end position="299"/>
    </location>
</feature>
<dbReference type="PROSITE" id="PS50883">
    <property type="entry name" value="EAL"/>
    <property type="match status" value="1"/>
</dbReference>
<name>A0A2S7DQ24_9XANT</name>
<evidence type="ECO:0000313" key="7">
    <source>
        <dbReference type="EMBL" id="WDM70314.1"/>
    </source>
</evidence>
<comment type="cofactor">
    <cofactor evidence="1">
        <name>Mg(2+)</name>
        <dbReference type="ChEBI" id="CHEBI:18420"/>
    </cofactor>
</comment>
<evidence type="ECO:0000259" key="4">
    <source>
        <dbReference type="PROSITE" id="PS50883"/>
    </source>
</evidence>
<dbReference type="InterPro" id="IPR035919">
    <property type="entry name" value="EAL_sf"/>
</dbReference>
<keyword evidence="9" id="KW-1185">Reference proteome</keyword>
<dbReference type="EMBL" id="MDED01000022">
    <property type="protein sequence ID" value="PPU75860.1"/>
    <property type="molecule type" value="Genomic_DNA"/>
</dbReference>
<dbReference type="EMBL" id="CP082214">
    <property type="protein sequence ID" value="WDM70314.1"/>
    <property type="molecule type" value="Genomic_DNA"/>
</dbReference>
<dbReference type="InterPro" id="IPR035965">
    <property type="entry name" value="PAS-like_dom_sf"/>
</dbReference>
<dbReference type="SUPFAM" id="SSF55785">
    <property type="entry name" value="PYP-like sensor domain (PAS domain)"/>
    <property type="match status" value="1"/>
</dbReference>
<dbReference type="InterPro" id="IPR000014">
    <property type="entry name" value="PAS"/>
</dbReference>
<evidence type="ECO:0000259" key="5">
    <source>
        <dbReference type="PROSITE" id="PS50887"/>
    </source>
</evidence>
<dbReference type="CDD" id="cd01948">
    <property type="entry name" value="EAL"/>
    <property type="match status" value="1"/>
</dbReference>
<dbReference type="AlphaFoldDB" id="A0A2S7DQ24"/>
<dbReference type="PANTHER" id="PTHR44757:SF2">
    <property type="entry name" value="BIOFILM ARCHITECTURE MAINTENANCE PROTEIN MBAA"/>
    <property type="match status" value="1"/>
</dbReference>
<dbReference type="NCBIfam" id="TIGR00254">
    <property type="entry name" value="GGDEF"/>
    <property type="match status" value="1"/>
</dbReference>
<dbReference type="RefSeq" id="WP_104603929.1">
    <property type="nucleotide sequence ID" value="NZ_CP033326.1"/>
</dbReference>
<organism evidence="6 8">
    <name type="scientific">Xanthomonas cucurbitae</name>
    <dbReference type="NCBI Taxonomy" id="56453"/>
    <lineage>
        <taxon>Bacteria</taxon>
        <taxon>Pseudomonadati</taxon>
        <taxon>Pseudomonadota</taxon>
        <taxon>Gammaproteobacteria</taxon>
        <taxon>Lysobacterales</taxon>
        <taxon>Lysobacteraceae</taxon>
        <taxon>Xanthomonas</taxon>
    </lineage>
</organism>
<dbReference type="InterPro" id="IPR043128">
    <property type="entry name" value="Rev_trsase/Diguanyl_cyclase"/>
</dbReference>
<reference evidence="6 8" key="1">
    <citation type="submission" date="2016-08" db="EMBL/GenBank/DDBJ databases">
        <authorList>
            <person name="Seilhamer J.J."/>
        </authorList>
    </citation>
    <scope>NUCLEOTIDE SEQUENCE [LARGE SCALE GENOMIC DNA]</scope>
    <source>
        <strain evidence="6 8">CFBP2542</strain>
    </source>
</reference>
<dbReference type="OrthoDB" id="9787514at2"/>
<dbReference type="InterPro" id="IPR000160">
    <property type="entry name" value="GGDEF_dom"/>
</dbReference>
<dbReference type="SMART" id="SM00267">
    <property type="entry name" value="GGDEF"/>
    <property type="match status" value="1"/>
</dbReference>
<evidence type="ECO:0000256" key="1">
    <source>
        <dbReference type="ARBA" id="ARBA00001946"/>
    </source>
</evidence>
<dbReference type="CDD" id="cd01949">
    <property type="entry name" value="GGDEF"/>
    <property type="match status" value="1"/>
</dbReference>
<sequence length="801" mass="88269">MAQTARGNGGGQTMHLVRGWLTLPLALLIGAAVVMAMVSALAIEIQSGATAWIVAESHWSKAQQESVYWLERYLRSGDPADLQAACRALEVPLGDRAARLAVEQPVIDWALVSAGLGAGRNAPEDMPQMVRLYRYGQGVPYLGDAIALWKQADADLMQLSSLADRAASSQAVGQPDPRTLQALRDELQLLDARMRGDAAQFLTLLTRCVRLLRELMVICSLVTLLLVVTTCVLATRRIRDYLLSHEGRFRTAFQQAALGMVKFDLHGRVLDANASMANILRYRPEELQACTLAQLMHPDHVVLDSRGMIDWARLLQPGELRFLRADGGLLWGRWSASLVEPGPEEPTLVLAVIEDVSHAHELADEVAFHARHDALTGLINRREIEQRLLRLIEVPQPPQTCHALCFVDLDHFKLVNDTFGHAIGDKFLCHFADVITMQLRPGDWLGRLGGDEFAILLANTDLVQAQALLERMHGVLGQPWSHQDGRPLTPSCSFGVVEIRGCTNDVNALMTAADLACFAAKEEGRNRIRCFGEHDLALARRRHDGGWINAVQQAIAEERLLLYAQRIQVLNDPARVQYEVLVRMRARDGRVLNPGEFLPAVERYGLGRMVDAHVLETLCEQLSANPLHVACLDLCHVNLSAQSIAQPEFLDFVCALFERYPALVPKLCMEITETAVIGDLEHAQRFVQSVRARGCHVALDDFGSGLASFGYLKQFTVDVLKIDCGFVRNYAHDAVDRAAVHSIAQVGLALGIEVVAEGVESEADIPGLREAGVGQVQGFSLHRPCPLEELFLPQPRLAVPA</sequence>
<dbReference type="SUPFAM" id="SSF141868">
    <property type="entry name" value="EAL domain-like"/>
    <property type="match status" value="1"/>
</dbReference>
<feature type="transmembrane region" description="Helical" evidence="2">
    <location>
        <begin position="215"/>
        <end position="235"/>
    </location>
</feature>
<dbReference type="PROSITE" id="PS50112">
    <property type="entry name" value="PAS"/>
    <property type="match status" value="1"/>
</dbReference>
<dbReference type="SMART" id="SM00091">
    <property type="entry name" value="PAS"/>
    <property type="match status" value="1"/>
</dbReference>
<dbReference type="Proteomes" id="UP000239561">
    <property type="component" value="Unassembled WGS sequence"/>
</dbReference>
<protein>
    <submittedName>
        <fullName evidence="7">EAL domain-containing protein</fullName>
    </submittedName>
    <submittedName>
        <fullName evidence="6">GGDEF domain-containing protein</fullName>
    </submittedName>
</protein>
<evidence type="ECO:0000313" key="8">
    <source>
        <dbReference type="Proteomes" id="UP000239561"/>
    </source>
</evidence>
<dbReference type="GO" id="GO:0003824">
    <property type="term" value="F:catalytic activity"/>
    <property type="evidence" value="ECO:0007669"/>
    <property type="project" value="UniProtKB-ARBA"/>
</dbReference>
<evidence type="ECO:0000259" key="3">
    <source>
        <dbReference type="PROSITE" id="PS50112"/>
    </source>
</evidence>
<dbReference type="InterPro" id="IPR052155">
    <property type="entry name" value="Biofilm_reg_signaling"/>
</dbReference>
<dbReference type="SMART" id="SM00052">
    <property type="entry name" value="EAL"/>
    <property type="match status" value="1"/>
</dbReference>
<feature type="transmembrane region" description="Helical" evidence="2">
    <location>
        <begin position="20"/>
        <end position="43"/>
    </location>
</feature>
<dbReference type="Gene3D" id="3.20.20.450">
    <property type="entry name" value="EAL domain"/>
    <property type="match status" value="1"/>
</dbReference>
<evidence type="ECO:0000313" key="6">
    <source>
        <dbReference type="EMBL" id="PPU75860.1"/>
    </source>
</evidence>
<proteinExistence type="predicted"/>
<dbReference type="SMART" id="SM00086">
    <property type="entry name" value="PAC"/>
    <property type="match status" value="1"/>
</dbReference>
<gene>
    <name evidence="7" type="ORF">K6978_12810</name>
    <name evidence="6" type="ORF">XcuCFBP2542_12665</name>
</gene>
<evidence type="ECO:0000256" key="2">
    <source>
        <dbReference type="SAM" id="Phobius"/>
    </source>
</evidence>
<dbReference type="PROSITE" id="PS50887">
    <property type="entry name" value="GGDEF"/>
    <property type="match status" value="1"/>
</dbReference>
<keyword evidence="2" id="KW-0812">Transmembrane</keyword>
<dbReference type="InterPro" id="IPR001610">
    <property type="entry name" value="PAC"/>
</dbReference>
<dbReference type="Gene3D" id="3.30.70.270">
    <property type="match status" value="1"/>
</dbReference>
<reference evidence="7 9" key="2">
    <citation type="submission" date="2021-08" db="EMBL/GenBank/DDBJ databases">
        <title>Genome sequences of Xanthomonas cucurbitae isolates from 5 Midwestern US states.</title>
        <authorList>
            <person name="Hind S.R."/>
        </authorList>
    </citation>
    <scope>NUCLEOTIDE SEQUENCE [LARGE SCALE GENOMIC DNA]</scope>
    <source>
        <strain evidence="7 9">OH_261</strain>
    </source>
</reference>
<dbReference type="FunFam" id="3.30.70.270:FF:000001">
    <property type="entry name" value="Diguanylate cyclase domain protein"/>
    <property type="match status" value="1"/>
</dbReference>
<evidence type="ECO:0000313" key="9">
    <source>
        <dbReference type="Proteomes" id="UP001214201"/>
    </source>
</evidence>
<dbReference type="CDD" id="cd00130">
    <property type="entry name" value="PAS"/>
    <property type="match status" value="1"/>
</dbReference>
<keyword evidence="2" id="KW-0472">Membrane</keyword>
<keyword evidence="2" id="KW-1133">Transmembrane helix</keyword>
<feature type="domain" description="EAL" evidence="4">
    <location>
        <begin position="544"/>
        <end position="798"/>
    </location>
</feature>
<dbReference type="Pfam" id="PF00990">
    <property type="entry name" value="GGDEF"/>
    <property type="match status" value="1"/>
</dbReference>
<dbReference type="Proteomes" id="UP001214201">
    <property type="component" value="Chromosome"/>
</dbReference>
<dbReference type="PANTHER" id="PTHR44757">
    <property type="entry name" value="DIGUANYLATE CYCLASE DGCP"/>
    <property type="match status" value="1"/>
</dbReference>
<dbReference type="NCBIfam" id="TIGR00229">
    <property type="entry name" value="sensory_box"/>
    <property type="match status" value="1"/>
</dbReference>
<dbReference type="SUPFAM" id="SSF55073">
    <property type="entry name" value="Nucleotide cyclase"/>
    <property type="match status" value="1"/>
</dbReference>
<dbReference type="Gene3D" id="3.30.450.20">
    <property type="entry name" value="PAS domain"/>
    <property type="match status" value="1"/>
</dbReference>
<dbReference type="InterPro" id="IPR001633">
    <property type="entry name" value="EAL_dom"/>
</dbReference>
<dbReference type="InterPro" id="IPR029787">
    <property type="entry name" value="Nucleotide_cyclase"/>
</dbReference>
<accession>A0A2S7DQ24</accession>
<feature type="domain" description="GGDEF" evidence="5">
    <location>
        <begin position="400"/>
        <end position="533"/>
    </location>
</feature>
<dbReference type="Pfam" id="PF00563">
    <property type="entry name" value="EAL"/>
    <property type="match status" value="1"/>
</dbReference>